<dbReference type="GO" id="GO:0008654">
    <property type="term" value="P:phospholipid biosynthetic process"/>
    <property type="evidence" value="ECO:0007669"/>
    <property type="project" value="TreeGrafter"/>
</dbReference>
<feature type="compositionally biased region" description="Low complexity" evidence="1">
    <location>
        <begin position="47"/>
        <end position="63"/>
    </location>
</feature>
<accession>A0A5C3F4C9</accession>
<dbReference type="PANTHER" id="PTHR38406:SF1">
    <property type="entry name" value="TRANSCRIPTIONAL REPRESSOR OPI1"/>
    <property type="match status" value="1"/>
</dbReference>
<feature type="region of interest" description="Disordered" evidence="1">
    <location>
        <begin position="560"/>
        <end position="611"/>
    </location>
</feature>
<feature type="compositionally biased region" description="Basic and acidic residues" evidence="1">
    <location>
        <begin position="365"/>
        <end position="375"/>
    </location>
</feature>
<feature type="compositionally biased region" description="Polar residues" evidence="1">
    <location>
        <begin position="785"/>
        <end position="802"/>
    </location>
</feature>
<feature type="compositionally biased region" description="Polar residues" evidence="1">
    <location>
        <begin position="176"/>
        <end position="190"/>
    </location>
</feature>
<dbReference type="GO" id="GO:0003714">
    <property type="term" value="F:transcription corepressor activity"/>
    <property type="evidence" value="ECO:0007669"/>
    <property type="project" value="InterPro"/>
</dbReference>
<feature type="compositionally biased region" description="Basic residues" evidence="1">
    <location>
        <begin position="761"/>
        <end position="777"/>
    </location>
</feature>
<dbReference type="OrthoDB" id="2441642at2759"/>
<feature type="compositionally biased region" description="Low complexity" evidence="1">
    <location>
        <begin position="722"/>
        <end position="735"/>
    </location>
</feature>
<feature type="region of interest" description="Disordered" evidence="1">
    <location>
        <begin position="659"/>
        <end position="846"/>
    </location>
</feature>
<protein>
    <recommendedName>
        <fullName evidence="4">Opi1-domain-containing protein</fullName>
    </recommendedName>
</protein>
<dbReference type="InterPro" id="IPR013927">
    <property type="entry name" value="TF_Opi1_Ccg-8"/>
</dbReference>
<dbReference type="Proteomes" id="UP000323386">
    <property type="component" value="Unassembled WGS sequence"/>
</dbReference>
<feature type="compositionally biased region" description="Low complexity" evidence="1">
    <location>
        <begin position="158"/>
        <end position="175"/>
    </location>
</feature>
<dbReference type="PANTHER" id="PTHR38406">
    <property type="entry name" value="TRANSCRIPTIONAL REPRESSOR OPI1"/>
    <property type="match status" value="1"/>
</dbReference>
<feature type="compositionally biased region" description="Polar residues" evidence="1">
    <location>
        <begin position="139"/>
        <end position="149"/>
    </location>
</feature>
<feature type="region of interest" description="Disordered" evidence="1">
    <location>
        <begin position="1"/>
        <end position="108"/>
    </location>
</feature>
<dbReference type="Pfam" id="PF08618">
    <property type="entry name" value="Opi1"/>
    <property type="match status" value="1"/>
</dbReference>
<dbReference type="GO" id="GO:0006357">
    <property type="term" value="P:regulation of transcription by RNA polymerase II"/>
    <property type="evidence" value="ECO:0007669"/>
    <property type="project" value="TreeGrafter"/>
</dbReference>
<organism evidence="2 3">
    <name type="scientific">Pseudozyma flocculosa</name>
    <dbReference type="NCBI Taxonomy" id="84751"/>
    <lineage>
        <taxon>Eukaryota</taxon>
        <taxon>Fungi</taxon>
        <taxon>Dikarya</taxon>
        <taxon>Basidiomycota</taxon>
        <taxon>Ustilaginomycotina</taxon>
        <taxon>Ustilaginomycetes</taxon>
        <taxon>Ustilaginales</taxon>
        <taxon>Ustilaginaceae</taxon>
        <taxon>Pseudozyma</taxon>
    </lineage>
</organism>
<dbReference type="GO" id="GO:0005634">
    <property type="term" value="C:nucleus"/>
    <property type="evidence" value="ECO:0007669"/>
    <property type="project" value="TreeGrafter"/>
</dbReference>
<proteinExistence type="predicted"/>
<evidence type="ECO:0000313" key="2">
    <source>
        <dbReference type="EMBL" id="SPO38796.1"/>
    </source>
</evidence>
<feature type="region of interest" description="Disordered" evidence="1">
    <location>
        <begin position="127"/>
        <end position="205"/>
    </location>
</feature>
<dbReference type="GO" id="GO:0030968">
    <property type="term" value="P:endoplasmic reticulum unfolded protein response"/>
    <property type="evidence" value="ECO:0007669"/>
    <property type="project" value="TreeGrafter"/>
</dbReference>
<keyword evidence="3" id="KW-1185">Reference proteome</keyword>
<dbReference type="AlphaFoldDB" id="A0A5C3F4C9"/>
<feature type="region of interest" description="Disordered" evidence="1">
    <location>
        <begin position="308"/>
        <end position="343"/>
    </location>
</feature>
<evidence type="ECO:0000256" key="1">
    <source>
        <dbReference type="SAM" id="MobiDB-lite"/>
    </source>
</evidence>
<name>A0A5C3F4C9_9BASI</name>
<feature type="compositionally biased region" description="Low complexity" evidence="1">
    <location>
        <begin position="826"/>
        <end position="839"/>
    </location>
</feature>
<evidence type="ECO:0008006" key="4">
    <source>
        <dbReference type="Google" id="ProtNLM"/>
    </source>
</evidence>
<feature type="compositionally biased region" description="Polar residues" evidence="1">
    <location>
        <begin position="77"/>
        <end position="96"/>
    </location>
</feature>
<feature type="region of interest" description="Disordered" evidence="1">
    <location>
        <begin position="365"/>
        <end position="416"/>
    </location>
</feature>
<feature type="compositionally biased region" description="Low complexity" evidence="1">
    <location>
        <begin position="560"/>
        <end position="585"/>
    </location>
</feature>
<gene>
    <name evidence="2" type="ORF">PSFLO_04275</name>
</gene>
<evidence type="ECO:0000313" key="3">
    <source>
        <dbReference type="Proteomes" id="UP000323386"/>
    </source>
</evidence>
<feature type="compositionally biased region" description="Basic and acidic residues" evidence="1">
    <location>
        <begin position="312"/>
        <end position="343"/>
    </location>
</feature>
<dbReference type="EMBL" id="OOIP01000011">
    <property type="protein sequence ID" value="SPO38796.1"/>
    <property type="molecule type" value="Genomic_DNA"/>
</dbReference>
<dbReference type="GO" id="GO:0005783">
    <property type="term" value="C:endoplasmic reticulum"/>
    <property type="evidence" value="ECO:0007669"/>
    <property type="project" value="TreeGrafter"/>
</dbReference>
<sequence length="846" mass="89104">MQANGSAAADRPIGTDSVVASATDAAPTPMSHDARWKQHRASQEIDPTTLPSAASTPAATPAPFQDDFDDASPAPHSRSTSSDLPGLATVSSSRAGSTGVGVDAEDEDVKIAIMALGAMKSLDGRANGLSKGSEAPLHTNGSSHASGSYSRLPPGVKSSSVTSTAMSSPSSTPATDLTQESGAESPTGLSGRNRRGPATLADLPPDFQFPALVRDEQGNEVQVDPEMMQDAAFLSRVSHLPIVRGTLRAYELGKQHSKVVKYGADLVESSVKSISRPVVSRLGASLGERGVEQLDDFACRQLDRLYPAPSPTKEEKKRLVAEADEKERNDWQHMGEEEREKRKTAYVALKMEERERELMVAELRQRKGKGRDGSEPHGVIFADSHESGAAGRPSQHRGDSRGPPGGGDSEHPDRDQVAAAQALVRSQGGMPFKGSRWGSMLVEAGATAGGLSAAMSEESMKSLKYCLQWLQYATAHIEHQITILRDLIVKLNHGELDVSGSAVQNLSNIKGDVVNTIRGVVDVVGKYAGSALPEPARNSVKAFILSLPARWATVNRSSAASSPSGYFGGSPSSSSFSPAHISSGPDSPAQLSAQRPIRSGTGTPRDQMQAAATAQAANKILTLAVESLDILRSVTIVFGESLDRADLWVERLRILGLQRKRQHEQGAEGSNRIEAGSSSGAAPWESARGYSRASSPGGDSDASMGTTASTKRRRVKGGGRVGSSSHSPGPHGTSSQLMSRTPSVMSDDENLTETERGGRAGSHHQHHHHHQHQHHQSLYHGAAPASSTGLALGGMSTSSGSGYPTRRRTRAGTGSKAHPHHVHGGSMLPPSSLSSSTSSAGRMETE</sequence>
<reference evidence="2 3" key="1">
    <citation type="submission" date="2018-03" db="EMBL/GenBank/DDBJ databases">
        <authorList>
            <person name="Guldener U."/>
        </authorList>
    </citation>
    <scope>NUCLEOTIDE SEQUENCE [LARGE SCALE GENOMIC DNA]</scope>
    <source>
        <strain evidence="2 3">DAOM196992</strain>
    </source>
</reference>